<evidence type="ECO:0000313" key="2">
    <source>
        <dbReference type="EMBL" id="MFC5651248.1"/>
    </source>
</evidence>
<protein>
    <submittedName>
        <fullName evidence="2">Transposase</fullName>
    </submittedName>
</protein>
<evidence type="ECO:0000259" key="1">
    <source>
        <dbReference type="Pfam" id="PF02371"/>
    </source>
</evidence>
<evidence type="ECO:0000313" key="3">
    <source>
        <dbReference type="Proteomes" id="UP001596047"/>
    </source>
</evidence>
<feature type="domain" description="Transposase IS116/IS110/IS902 C-terminal" evidence="1">
    <location>
        <begin position="12"/>
        <end position="91"/>
    </location>
</feature>
<gene>
    <name evidence="2" type="ORF">ACFPYJ_19480</name>
</gene>
<dbReference type="RefSeq" id="WP_379189856.1">
    <property type="nucleotide sequence ID" value="NZ_JBHSOW010000070.1"/>
</dbReference>
<name>A0ABW0W0N3_9BACL</name>
<dbReference type="Proteomes" id="UP001596047">
    <property type="component" value="Unassembled WGS sequence"/>
</dbReference>
<accession>A0ABW0W0N3</accession>
<reference evidence="3" key="1">
    <citation type="journal article" date="2019" name="Int. J. Syst. Evol. Microbiol.">
        <title>The Global Catalogue of Microorganisms (GCM) 10K type strain sequencing project: providing services to taxonomists for standard genome sequencing and annotation.</title>
        <authorList>
            <consortium name="The Broad Institute Genomics Platform"/>
            <consortium name="The Broad Institute Genome Sequencing Center for Infectious Disease"/>
            <person name="Wu L."/>
            <person name="Ma J."/>
        </authorList>
    </citation>
    <scope>NUCLEOTIDE SEQUENCE [LARGE SCALE GENOMIC DNA]</scope>
    <source>
        <strain evidence="3">CGMCC 1.3240</strain>
    </source>
</reference>
<organism evidence="2 3">
    <name type="scientific">Paenibacillus solisilvae</name>
    <dbReference type="NCBI Taxonomy" id="2486751"/>
    <lineage>
        <taxon>Bacteria</taxon>
        <taxon>Bacillati</taxon>
        <taxon>Bacillota</taxon>
        <taxon>Bacilli</taxon>
        <taxon>Bacillales</taxon>
        <taxon>Paenibacillaceae</taxon>
        <taxon>Paenibacillus</taxon>
    </lineage>
</organism>
<dbReference type="EMBL" id="JBHSOW010000070">
    <property type="protein sequence ID" value="MFC5651248.1"/>
    <property type="molecule type" value="Genomic_DNA"/>
</dbReference>
<dbReference type="Pfam" id="PF02371">
    <property type="entry name" value="Transposase_20"/>
    <property type="match status" value="1"/>
</dbReference>
<dbReference type="InterPro" id="IPR003346">
    <property type="entry name" value="Transposase_20"/>
</dbReference>
<proteinExistence type="predicted"/>
<keyword evidence="3" id="KW-1185">Reference proteome</keyword>
<comment type="caution">
    <text evidence="2">The sequence shown here is derived from an EMBL/GenBank/DDBJ whole genome shotgun (WGS) entry which is preliminary data.</text>
</comment>
<sequence>MITEGCLDLTPNIDSIPCIATRMTEQILAEIGADVEKQFPTATRLHLCSWSGHVLGHSECAGKRKSNKNGIKYLKSALVEALIIVVSSKNYLGAIMYR</sequence>